<dbReference type="SUPFAM" id="SSF46785">
    <property type="entry name" value="Winged helix' DNA-binding domain"/>
    <property type="match status" value="1"/>
</dbReference>
<dbReference type="PROSITE" id="PS50931">
    <property type="entry name" value="HTH_LYSR"/>
    <property type="match status" value="1"/>
</dbReference>
<sequence>MSGALIQGSLCAWIKQPCHRRGQRAVVLSGRVNLDSLRAFVAVAEEGQFRYAADRLRLSQQAVSKRIAALESSLGATLFDRVPTGATLTAAGRTFLPHAHAVLIAARHAVESVQNEVRPLRVDILGSRLLPAVLTLDFHQAHPETPLKTLVLRGLGAALPALLAGEIDATFAYHPEPLPAGLESMVAYLEPHEIIVGAGHPLANRTSVPVDELRRYTFWIPGIIEGSEWGAFYQELTADFGLTIDSTGPNFGFEDLVGTIAESRSLITFWGERTREAGPWPRGLRRLQVVDPTPVYPWSLIWLSSNKHPDLTKLIEHVRRQPQPAGTSELWLPRRLRS</sequence>
<evidence type="ECO:0000313" key="7">
    <source>
        <dbReference type="Proteomes" id="UP000292346"/>
    </source>
</evidence>
<accession>A0A4R0HA30</accession>
<dbReference type="GO" id="GO:0032993">
    <property type="term" value="C:protein-DNA complex"/>
    <property type="evidence" value="ECO:0007669"/>
    <property type="project" value="TreeGrafter"/>
</dbReference>
<organism evidence="6 7">
    <name type="scientific">Kribbella soli</name>
    <dbReference type="NCBI Taxonomy" id="1124743"/>
    <lineage>
        <taxon>Bacteria</taxon>
        <taxon>Bacillati</taxon>
        <taxon>Actinomycetota</taxon>
        <taxon>Actinomycetes</taxon>
        <taxon>Propionibacteriales</taxon>
        <taxon>Kribbellaceae</taxon>
        <taxon>Kribbella</taxon>
    </lineage>
</organism>
<evidence type="ECO:0000259" key="5">
    <source>
        <dbReference type="PROSITE" id="PS50931"/>
    </source>
</evidence>
<dbReference type="Pfam" id="PF03466">
    <property type="entry name" value="LysR_substrate"/>
    <property type="match status" value="1"/>
</dbReference>
<dbReference type="GO" id="GO:0003677">
    <property type="term" value="F:DNA binding"/>
    <property type="evidence" value="ECO:0007669"/>
    <property type="project" value="UniProtKB-KW"/>
</dbReference>
<dbReference type="FunFam" id="1.10.10.10:FF:000001">
    <property type="entry name" value="LysR family transcriptional regulator"/>
    <property type="match status" value="1"/>
</dbReference>
<dbReference type="Gene3D" id="3.40.190.10">
    <property type="entry name" value="Periplasmic binding protein-like II"/>
    <property type="match status" value="2"/>
</dbReference>
<dbReference type="SUPFAM" id="SSF53850">
    <property type="entry name" value="Periplasmic binding protein-like II"/>
    <property type="match status" value="1"/>
</dbReference>
<dbReference type="AlphaFoldDB" id="A0A4R0HA30"/>
<gene>
    <name evidence="6" type="ORF">E0H45_14950</name>
</gene>
<evidence type="ECO:0000313" key="6">
    <source>
        <dbReference type="EMBL" id="TCC07301.1"/>
    </source>
</evidence>
<dbReference type="InterPro" id="IPR036390">
    <property type="entry name" value="WH_DNA-bd_sf"/>
</dbReference>
<proteinExistence type="inferred from homology"/>
<dbReference type="InterPro" id="IPR005119">
    <property type="entry name" value="LysR_subst-bd"/>
</dbReference>
<dbReference type="Gene3D" id="1.10.10.10">
    <property type="entry name" value="Winged helix-like DNA-binding domain superfamily/Winged helix DNA-binding domain"/>
    <property type="match status" value="1"/>
</dbReference>
<feature type="domain" description="HTH lysR-type" evidence="5">
    <location>
        <begin position="32"/>
        <end position="89"/>
    </location>
</feature>
<dbReference type="PRINTS" id="PR00039">
    <property type="entry name" value="HTHLYSR"/>
</dbReference>
<dbReference type="Pfam" id="PF00126">
    <property type="entry name" value="HTH_1"/>
    <property type="match status" value="1"/>
</dbReference>
<dbReference type="PANTHER" id="PTHR30346:SF0">
    <property type="entry name" value="HCA OPERON TRANSCRIPTIONAL ACTIVATOR HCAR"/>
    <property type="match status" value="1"/>
</dbReference>
<evidence type="ECO:0000256" key="2">
    <source>
        <dbReference type="ARBA" id="ARBA00023015"/>
    </source>
</evidence>
<protein>
    <submittedName>
        <fullName evidence="6">LysR family transcriptional regulator</fullName>
    </submittedName>
</protein>
<dbReference type="EMBL" id="SJJZ01000002">
    <property type="protein sequence ID" value="TCC07301.1"/>
    <property type="molecule type" value="Genomic_DNA"/>
</dbReference>
<dbReference type="Proteomes" id="UP000292346">
    <property type="component" value="Unassembled WGS sequence"/>
</dbReference>
<dbReference type="PANTHER" id="PTHR30346">
    <property type="entry name" value="TRANSCRIPTIONAL DUAL REGULATOR HCAR-RELATED"/>
    <property type="match status" value="1"/>
</dbReference>
<evidence type="ECO:0000256" key="3">
    <source>
        <dbReference type="ARBA" id="ARBA00023125"/>
    </source>
</evidence>
<dbReference type="GO" id="GO:0003700">
    <property type="term" value="F:DNA-binding transcription factor activity"/>
    <property type="evidence" value="ECO:0007669"/>
    <property type="project" value="InterPro"/>
</dbReference>
<keyword evidence="4" id="KW-0804">Transcription</keyword>
<evidence type="ECO:0000256" key="4">
    <source>
        <dbReference type="ARBA" id="ARBA00023163"/>
    </source>
</evidence>
<dbReference type="InterPro" id="IPR036388">
    <property type="entry name" value="WH-like_DNA-bd_sf"/>
</dbReference>
<comment type="similarity">
    <text evidence="1">Belongs to the LysR transcriptional regulatory family.</text>
</comment>
<keyword evidence="3" id="KW-0238">DNA-binding</keyword>
<keyword evidence="7" id="KW-1185">Reference proteome</keyword>
<name>A0A4R0HA30_9ACTN</name>
<evidence type="ECO:0000256" key="1">
    <source>
        <dbReference type="ARBA" id="ARBA00009437"/>
    </source>
</evidence>
<keyword evidence="2" id="KW-0805">Transcription regulation</keyword>
<reference evidence="6 7" key="1">
    <citation type="submission" date="2019-02" db="EMBL/GenBank/DDBJ databases">
        <title>Kribbella capetownensis sp. nov. and Kribbella speibonae sp. nov., isolated from soil.</title>
        <authorList>
            <person name="Curtis S.M."/>
            <person name="Norton I."/>
            <person name="Everest G.J."/>
            <person name="Meyers P.R."/>
        </authorList>
    </citation>
    <scope>NUCLEOTIDE SEQUENCE [LARGE SCALE GENOMIC DNA]</scope>
    <source>
        <strain evidence="6 7">KCTC 29219</strain>
    </source>
</reference>
<dbReference type="InterPro" id="IPR000847">
    <property type="entry name" value="LysR_HTH_N"/>
</dbReference>
<dbReference type="OrthoDB" id="3828349at2"/>
<comment type="caution">
    <text evidence="6">The sequence shown here is derived from an EMBL/GenBank/DDBJ whole genome shotgun (WGS) entry which is preliminary data.</text>
</comment>